<dbReference type="Proteomes" id="UP000252167">
    <property type="component" value="Unassembled WGS sequence"/>
</dbReference>
<evidence type="ECO:0000256" key="1">
    <source>
        <dbReference type="ARBA" id="ARBA00007754"/>
    </source>
</evidence>
<organism evidence="7 8">
    <name type="scientific">Glutamicibacter soli</name>
    <dbReference type="NCBI Taxonomy" id="453836"/>
    <lineage>
        <taxon>Bacteria</taxon>
        <taxon>Bacillati</taxon>
        <taxon>Actinomycetota</taxon>
        <taxon>Actinomycetes</taxon>
        <taxon>Micrococcales</taxon>
        <taxon>Micrococcaceae</taxon>
        <taxon>Glutamicibacter</taxon>
    </lineage>
</organism>
<dbReference type="RefSeq" id="WP_113606876.1">
    <property type="nucleotide sequence ID" value="NZ_POAF01000002.1"/>
</dbReference>
<reference evidence="7 8" key="1">
    <citation type="submission" date="2018-01" db="EMBL/GenBank/DDBJ databases">
        <title>Glutamicibacter soli strain NHPC-3 Whole genome sequence and assembly.</title>
        <authorList>
            <person name="Choudhury P."/>
            <person name="Gupta D."/>
            <person name="Sengupta K."/>
            <person name="Jawed A."/>
            <person name="Sultana N."/>
            <person name="Saha P."/>
        </authorList>
    </citation>
    <scope>NUCLEOTIDE SEQUENCE [LARGE SCALE GENOMIC DNA]</scope>
    <source>
        <strain evidence="7 8">NHPC-3</strain>
    </source>
</reference>
<evidence type="ECO:0000256" key="4">
    <source>
        <dbReference type="PROSITE-ProRule" id="PRU01100"/>
    </source>
</evidence>
<dbReference type="EMBL" id="POAF01000002">
    <property type="protein sequence ID" value="RBM03022.1"/>
    <property type="molecule type" value="Genomic_DNA"/>
</dbReference>
<proteinExistence type="inferred from homology"/>
<feature type="chain" id="PRO_5016926772" description="GH26 domain-containing protein" evidence="5">
    <location>
        <begin position="32"/>
        <end position="393"/>
    </location>
</feature>
<accession>A0A365YK29</accession>
<protein>
    <recommendedName>
        <fullName evidence="6">GH26 domain-containing protein</fullName>
    </recommendedName>
</protein>
<sequence>MPHPRFPAFRRISAAALAAALCLAAVPAAQATEAPQGCSGTADPDTCQTVIGWAAAQLGDVPGDEAELGAANGMLSTYVDFTNQPGFPADYAAEAARRNAALLIAWEPNDWENRSVDQPEYRPAAIAAGSHDDYLVSWLKQAQKYAANQPILVRFAPEMNDAIRPWSVGVNGGNTAADYVRMFRHVYQLKERWAPDAALVWNPLVAGSAPDGTPVDFASAYPGADSVDMLALDGFNWADANDPAVNCNWQSYDDVFGAPVAQLKQLAGGKPWGIAEVASASRGESFFTAGGECAEAWGSWVFQWPQSPPFYAEADDWITQAGWMKTMMLQAHADGALFVNLFNMDKETDWRLESTPAGTEVLGRIDATGSFSFGNERSSQLIRDALHPEPAAP</sequence>
<keyword evidence="2 4" id="KW-0378">Hydrolase</keyword>
<dbReference type="InterPro" id="IPR000805">
    <property type="entry name" value="Glyco_hydro_26"/>
</dbReference>
<feature type="signal peptide" evidence="5">
    <location>
        <begin position="1"/>
        <end position="31"/>
    </location>
</feature>
<evidence type="ECO:0000259" key="6">
    <source>
        <dbReference type="PROSITE" id="PS51764"/>
    </source>
</evidence>
<keyword evidence="8" id="KW-1185">Reference proteome</keyword>
<dbReference type="Gene3D" id="3.20.20.80">
    <property type="entry name" value="Glycosidases"/>
    <property type="match status" value="1"/>
</dbReference>
<dbReference type="PROSITE" id="PS51764">
    <property type="entry name" value="GH26"/>
    <property type="match status" value="1"/>
</dbReference>
<comment type="caution">
    <text evidence="7">The sequence shown here is derived from an EMBL/GenBank/DDBJ whole genome shotgun (WGS) entry which is preliminary data.</text>
</comment>
<evidence type="ECO:0000256" key="3">
    <source>
        <dbReference type="ARBA" id="ARBA00023295"/>
    </source>
</evidence>
<evidence type="ECO:0000313" key="8">
    <source>
        <dbReference type="Proteomes" id="UP000252167"/>
    </source>
</evidence>
<dbReference type="AlphaFoldDB" id="A0A365YK29"/>
<feature type="active site" description="Proton donor" evidence="4">
    <location>
        <position position="158"/>
    </location>
</feature>
<evidence type="ECO:0000256" key="5">
    <source>
        <dbReference type="SAM" id="SignalP"/>
    </source>
</evidence>
<dbReference type="SUPFAM" id="SSF51445">
    <property type="entry name" value="(Trans)glycosidases"/>
    <property type="match status" value="1"/>
</dbReference>
<dbReference type="InterPro" id="IPR017853">
    <property type="entry name" value="GH"/>
</dbReference>
<dbReference type="PANTHER" id="PTHR40079">
    <property type="entry name" value="MANNAN ENDO-1,4-BETA-MANNOSIDASE E-RELATED"/>
    <property type="match status" value="1"/>
</dbReference>
<dbReference type="GO" id="GO:0016985">
    <property type="term" value="F:mannan endo-1,4-beta-mannosidase activity"/>
    <property type="evidence" value="ECO:0007669"/>
    <property type="project" value="InterPro"/>
</dbReference>
<name>A0A365YK29_9MICC</name>
<feature type="domain" description="GH26" evidence="6">
    <location>
        <begin position="12"/>
        <end position="330"/>
    </location>
</feature>
<keyword evidence="3 4" id="KW-0326">Glycosidase</keyword>
<dbReference type="GO" id="GO:0006080">
    <property type="term" value="P:substituted mannan metabolic process"/>
    <property type="evidence" value="ECO:0007669"/>
    <property type="project" value="InterPro"/>
</dbReference>
<dbReference type="InterPro" id="IPR022790">
    <property type="entry name" value="GH26_dom"/>
</dbReference>
<dbReference type="PANTHER" id="PTHR40079:SF4">
    <property type="entry name" value="GH26 DOMAIN-CONTAINING PROTEIN-RELATED"/>
    <property type="match status" value="1"/>
</dbReference>
<feature type="active site" description="Nucleophile" evidence="4">
    <location>
        <position position="276"/>
    </location>
</feature>
<evidence type="ECO:0000313" key="7">
    <source>
        <dbReference type="EMBL" id="RBM03022.1"/>
    </source>
</evidence>
<comment type="similarity">
    <text evidence="1 4">Belongs to the glycosyl hydrolase 26 family.</text>
</comment>
<gene>
    <name evidence="7" type="ORF">C1H84_06305</name>
</gene>
<keyword evidence="5" id="KW-0732">Signal</keyword>
<evidence type="ECO:0000256" key="2">
    <source>
        <dbReference type="ARBA" id="ARBA00022801"/>
    </source>
</evidence>